<dbReference type="CDD" id="cd01948">
    <property type="entry name" value="EAL"/>
    <property type="match status" value="1"/>
</dbReference>
<sequence length="670" mass="76525">MDQAFISHVNRLPFMLLYLERSSGDWHVRTIHGGWALQFAERVKDGRTAIHDVFDRWADDVLRFIKNIELNNRSGWYALELDVTRLDVYVDLEREHDKPRAIHALVITSSGYGRAGEMLRLDVSALEYMPQPILLHRDGRIRYANAAAYAFFGYRGDSLQDFSPLKLFDRFSRPHFLEAMVSRSEEPFQLIALTADEKTVAVKVKNIHLPADSGMLYMTFIEPKVEQLPHIQAKAPGFDRVSGLMDRQSFYQRLLDRLDPLSPPEGRWALVLLDLDRFKFINETLGHKTGDELIYQVAKRLKKVVSDEEWVARISADEFALFIQLAPSEGASFAEIETVLYERIHRLQTLFSEPFVLAGYEWFISACIGSSIYPDDGTGLDILWQNADMALYRAKEKGYGSSEVFSQEMYAETFHHLLLETNLRRALKEKQFTLYYQPIYDDLSKRLVGLEALIRWQHPELGMISPGEFIPIAEATGMIVPIGNWVLQEATRQLRAWLDAGAQPIRLNVNISLKQFEQNDFTYHVASALKRFSIPPELLEIELTESVIMKNVEESIKKLNELKKMGVRIAVDDFGTGYSSLSYLHRFPIDTVKIDRSFIMDIKPGKSDAVIATAIIQLAHAMGLSVVAEGVELPEQVSFLSTNGCYKMQGYFFGRPMESLHIEPLLIPTA</sequence>
<dbReference type="AlphaFoldDB" id="A0A2R6Y346"/>
<reference evidence="4" key="1">
    <citation type="journal article" date="2018" name="Sci. Rep.">
        <title>Lignite coal burning seam in the remote Altai Mountains harbors a hydrogen-driven thermophilic microbial community.</title>
        <authorList>
            <person name="Kadnikov V.V."/>
            <person name="Mardanov A.V."/>
            <person name="Ivasenko D.A."/>
            <person name="Antsiferov D.V."/>
            <person name="Beletsky A.V."/>
            <person name="Karnachuk O.V."/>
            <person name="Ravin N.V."/>
        </authorList>
    </citation>
    <scope>NUCLEOTIDE SEQUENCE [LARGE SCALE GENOMIC DNA]</scope>
</reference>
<dbReference type="SUPFAM" id="SSF55785">
    <property type="entry name" value="PYP-like sensor domain (PAS domain)"/>
    <property type="match status" value="1"/>
</dbReference>
<dbReference type="InterPro" id="IPR000014">
    <property type="entry name" value="PAS"/>
</dbReference>
<organism evidence="3 4">
    <name type="scientific">Candidatus Carbonibacillus altaicus</name>
    <dbReference type="NCBI Taxonomy" id="2163959"/>
    <lineage>
        <taxon>Bacteria</taxon>
        <taxon>Bacillati</taxon>
        <taxon>Bacillota</taxon>
        <taxon>Bacilli</taxon>
        <taxon>Bacillales</taxon>
        <taxon>Candidatus Carbonibacillus</taxon>
    </lineage>
</organism>
<dbReference type="Proteomes" id="UP000244338">
    <property type="component" value="Unassembled WGS sequence"/>
</dbReference>
<evidence type="ECO:0000313" key="3">
    <source>
        <dbReference type="EMBL" id="PTQ57088.1"/>
    </source>
</evidence>
<dbReference type="InterPro" id="IPR001633">
    <property type="entry name" value="EAL_dom"/>
</dbReference>
<name>A0A2R6Y346_9BACL</name>
<feature type="domain" description="EAL" evidence="1">
    <location>
        <begin position="416"/>
        <end position="670"/>
    </location>
</feature>
<dbReference type="Gene3D" id="3.20.20.450">
    <property type="entry name" value="EAL domain"/>
    <property type="match status" value="1"/>
</dbReference>
<comment type="caution">
    <text evidence="3">The sequence shown here is derived from an EMBL/GenBank/DDBJ whole genome shotgun (WGS) entry which is preliminary data.</text>
</comment>
<dbReference type="SMART" id="SM00091">
    <property type="entry name" value="PAS"/>
    <property type="match status" value="1"/>
</dbReference>
<dbReference type="SUPFAM" id="SSF55073">
    <property type="entry name" value="Nucleotide cyclase"/>
    <property type="match status" value="1"/>
</dbReference>
<dbReference type="InterPro" id="IPR052155">
    <property type="entry name" value="Biofilm_reg_signaling"/>
</dbReference>
<dbReference type="SMART" id="SM00267">
    <property type="entry name" value="GGDEF"/>
    <property type="match status" value="1"/>
</dbReference>
<dbReference type="PANTHER" id="PTHR44757">
    <property type="entry name" value="DIGUANYLATE CYCLASE DGCP"/>
    <property type="match status" value="1"/>
</dbReference>
<dbReference type="FunFam" id="3.20.20.450:FF:000001">
    <property type="entry name" value="Cyclic di-GMP phosphodiesterase yahA"/>
    <property type="match status" value="1"/>
</dbReference>
<dbReference type="Gene3D" id="3.30.450.20">
    <property type="entry name" value="PAS domain"/>
    <property type="match status" value="1"/>
</dbReference>
<gene>
    <name evidence="3" type="ORF">BSOLF_2239</name>
</gene>
<evidence type="ECO:0000313" key="4">
    <source>
        <dbReference type="Proteomes" id="UP000244338"/>
    </source>
</evidence>
<dbReference type="InterPro" id="IPR035965">
    <property type="entry name" value="PAS-like_dom_sf"/>
</dbReference>
<accession>A0A2R6Y346</accession>
<dbReference type="InterPro" id="IPR043128">
    <property type="entry name" value="Rev_trsase/Diguanyl_cyclase"/>
</dbReference>
<proteinExistence type="predicted"/>
<dbReference type="PROSITE" id="PS50887">
    <property type="entry name" value="GGDEF"/>
    <property type="match status" value="1"/>
</dbReference>
<dbReference type="PROSITE" id="PS50883">
    <property type="entry name" value="EAL"/>
    <property type="match status" value="1"/>
</dbReference>
<dbReference type="Gene3D" id="3.30.70.270">
    <property type="match status" value="1"/>
</dbReference>
<dbReference type="InterPro" id="IPR000160">
    <property type="entry name" value="GGDEF_dom"/>
</dbReference>
<dbReference type="CDD" id="cd01949">
    <property type="entry name" value="GGDEF"/>
    <property type="match status" value="1"/>
</dbReference>
<feature type="domain" description="GGDEF" evidence="2">
    <location>
        <begin position="266"/>
        <end position="407"/>
    </location>
</feature>
<dbReference type="SUPFAM" id="SSF141868">
    <property type="entry name" value="EAL domain-like"/>
    <property type="match status" value="1"/>
</dbReference>
<evidence type="ECO:0000259" key="1">
    <source>
        <dbReference type="PROSITE" id="PS50883"/>
    </source>
</evidence>
<dbReference type="Pfam" id="PF00563">
    <property type="entry name" value="EAL"/>
    <property type="match status" value="1"/>
</dbReference>
<dbReference type="Pfam" id="PF13188">
    <property type="entry name" value="PAS_8"/>
    <property type="match status" value="1"/>
</dbReference>
<dbReference type="InterPro" id="IPR035919">
    <property type="entry name" value="EAL_sf"/>
</dbReference>
<dbReference type="EMBL" id="PEBX01000013">
    <property type="protein sequence ID" value="PTQ57088.1"/>
    <property type="molecule type" value="Genomic_DNA"/>
</dbReference>
<dbReference type="PANTHER" id="PTHR44757:SF2">
    <property type="entry name" value="BIOFILM ARCHITECTURE MAINTENANCE PROTEIN MBAA"/>
    <property type="match status" value="1"/>
</dbReference>
<protein>
    <submittedName>
        <fullName evidence="3">Diguanylate cyclase/phosphodiesterase (GGDEF &amp; EAL domains) with PAS/PAC sensor(S)</fullName>
    </submittedName>
</protein>
<dbReference type="SMART" id="SM00052">
    <property type="entry name" value="EAL"/>
    <property type="match status" value="1"/>
</dbReference>
<dbReference type="NCBIfam" id="TIGR00254">
    <property type="entry name" value="GGDEF"/>
    <property type="match status" value="1"/>
</dbReference>
<evidence type="ECO:0000259" key="2">
    <source>
        <dbReference type="PROSITE" id="PS50887"/>
    </source>
</evidence>
<dbReference type="Pfam" id="PF00990">
    <property type="entry name" value="GGDEF"/>
    <property type="match status" value="1"/>
</dbReference>
<dbReference type="InterPro" id="IPR029787">
    <property type="entry name" value="Nucleotide_cyclase"/>
</dbReference>